<evidence type="ECO:0000313" key="6">
    <source>
        <dbReference type="EMBL" id="KAF4676373.1"/>
    </source>
</evidence>
<dbReference type="EMBL" id="JAAPAO010000035">
    <property type="protein sequence ID" value="KAF4676373.1"/>
    <property type="molecule type" value="Genomic_DNA"/>
</dbReference>
<name>A0A7J6MXU3_PERCH</name>
<dbReference type="Gene3D" id="3.40.50.150">
    <property type="entry name" value="Vaccinia Virus protein VP39"/>
    <property type="match status" value="1"/>
</dbReference>
<evidence type="ECO:0000256" key="2">
    <source>
        <dbReference type="ARBA" id="ARBA00022603"/>
    </source>
</evidence>
<evidence type="ECO:0000259" key="5">
    <source>
        <dbReference type="Pfam" id="PF13847"/>
    </source>
</evidence>
<feature type="region of interest" description="Disordered" evidence="4">
    <location>
        <begin position="1"/>
        <end position="31"/>
    </location>
</feature>
<evidence type="ECO:0000313" key="7">
    <source>
        <dbReference type="Proteomes" id="UP000591131"/>
    </source>
</evidence>
<feature type="region of interest" description="Disordered" evidence="4">
    <location>
        <begin position="243"/>
        <end position="303"/>
    </location>
</feature>
<comment type="similarity">
    <text evidence="1">Belongs to the methyltransferase superfamily.</text>
</comment>
<feature type="compositionally biased region" description="Acidic residues" evidence="4">
    <location>
        <begin position="243"/>
        <end position="268"/>
    </location>
</feature>
<dbReference type="InterPro" id="IPR029063">
    <property type="entry name" value="SAM-dependent_MTases_sf"/>
</dbReference>
<evidence type="ECO:0000256" key="3">
    <source>
        <dbReference type="ARBA" id="ARBA00022679"/>
    </source>
</evidence>
<feature type="compositionally biased region" description="Acidic residues" evidence="4">
    <location>
        <begin position="362"/>
        <end position="377"/>
    </location>
</feature>
<evidence type="ECO:0000256" key="1">
    <source>
        <dbReference type="ARBA" id="ARBA00008361"/>
    </source>
</evidence>
<keyword evidence="2" id="KW-0489">Methyltransferase</keyword>
<dbReference type="GO" id="GO:0008168">
    <property type="term" value="F:methyltransferase activity"/>
    <property type="evidence" value="ECO:0007669"/>
    <property type="project" value="UniProtKB-KW"/>
</dbReference>
<keyword evidence="7" id="KW-1185">Reference proteome</keyword>
<dbReference type="Pfam" id="PF13847">
    <property type="entry name" value="Methyltransf_31"/>
    <property type="match status" value="1"/>
</dbReference>
<dbReference type="InterPro" id="IPR025714">
    <property type="entry name" value="Methyltranfer_dom"/>
</dbReference>
<feature type="compositionally biased region" description="Polar residues" evidence="4">
    <location>
        <begin position="1"/>
        <end position="10"/>
    </location>
</feature>
<keyword evidence="3" id="KW-0808">Transferase</keyword>
<evidence type="ECO:0000256" key="4">
    <source>
        <dbReference type="SAM" id="MobiDB-lite"/>
    </source>
</evidence>
<feature type="region of interest" description="Disordered" evidence="4">
    <location>
        <begin position="357"/>
        <end position="383"/>
    </location>
</feature>
<dbReference type="AlphaFoldDB" id="A0A7J6MXU3"/>
<dbReference type="SUPFAM" id="SSF53335">
    <property type="entry name" value="S-adenosyl-L-methionine-dependent methyltransferases"/>
    <property type="match status" value="1"/>
</dbReference>
<comment type="caution">
    <text evidence="6">The sequence shown here is derived from an EMBL/GenBank/DDBJ whole genome shotgun (WGS) entry which is preliminary data.</text>
</comment>
<feature type="compositionally biased region" description="Acidic residues" evidence="4">
    <location>
        <begin position="67"/>
        <end position="76"/>
    </location>
</feature>
<protein>
    <recommendedName>
        <fullName evidence="5">Methyltransferase domain-containing protein</fullName>
    </recommendedName>
</protein>
<accession>A0A7J6MXU3</accession>
<reference evidence="6 7" key="1">
    <citation type="submission" date="2020-04" db="EMBL/GenBank/DDBJ databases">
        <title>Perkinsus chesapeaki whole genome sequence.</title>
        <authorList>
            <person name="Bogema D.R."/>
        </authorList>
    </citation>
    <scope>NUCLEOTIDE SEQUENCE [LARGE SCALE GENOMIC DNA]</scope>
    <source>
        <strain evidence="6">ATCC PRA-425</strain>
    </source>
</reference>
<feature type="compositionally biased region" description="Acidic residues" evidence="4">
    <location>
        <begin position="284"/>
        <end position="303"/>
    </location>
</feature>
<dbReference type="OrthoDB" id="540004at2759"/>
<proteinExistence type="inferred from homology"/>
<dbReference type="InterPro" id="IPR051419">
    <property type="entry name" value="Lys/N-term_MeTrsfase_sf"/>
</dbReference>
<dbReference type="PANTHER" id="PTHR12176">
    <property type="entry name" value="SAM-DEPENDENT METHYLTRANSFERASE SUPERFAMILY PROTEIN"/>
    <property type="match status" value="1"/>
</dbReference>
<dbReference type="Proteomes" id="UP000591131">
    <property type="component" value="Unassembled WGS sequence"/>
</dbReference>
<feature type="domain" description="Methyltransferase" evidence="5">
    <location>
        <begin position="93"/>
        <end position="192"/>
    </location>
</feature>
<dbReference type="GO" id="GO:0032259">
    <property type="term" value="P:methylation"/>
    <property type="evidence" value="ECO:0007669"/>
    <property type="project" value="UniProtKB-KW"/>
</dbReference>
<sequence>MTVTPSATETGSKKRAAHEIADADEDGEKDFRHYGDASYWEKRYKAKKQRLTDEGTNDEKKANKEDAAEDDDADSTDEWHFSFEAMKELLPEKKDITVVDIGCGVSSFLKSMRDAGYTGRLVGLDYSPSAIELCKEHFKDVEYHNKEAAEMCPEIVKPGEVDMFLDKATIDGLLADETGAEHVQKLCKAEGEALKVGGQLVWSTMFGPFEESGVKVLRETILPGLLSGADDVSYKISCHVLDDGGDDIELPDIDDEDEEEEEGQEETEAAPQKETVEKAATDDNAPEGDTAEEGENAELQEGDEIDMAELGDINEILMQALAENETLAVWMIEKIAKPADAPKDTKALIEKILEDIEVDVHEGDDEDDDDEDEEEESADKKDE</sequence>
<organism evidence="6 7">
    <name type="scientific">Perkinsus chesapeaki</name>
    <name type="common">Clam parasite</name>
    <name type="synonym">Perkinsus andrewsi</name>
    <dbReference type="NCBI Taxonomy" id="330153"/>
    <lineage>
        <taxon>Eukaryota</taxon>
        <taxon>Sar</taxon>
        <taxon>Alveolata</taxon>
        <taxon>Perkinsozoa</taxon>
        <taxon>Perkinsea</taxon>
        <taxon>Perkinsida</taxon>
        <taxon>Perkinsidae</taxon>
        <taxon>Perkinsus</taxon>
    </lineage>
</organism>
<gene>
    <name evidence="6" type="ORF">FOL47_006287</name>
</gene>
<feature type="compositionally biased region" description="Basic and acidic residues" evidence="4">
    <location>
        <begin position="50"/>
        <end position="66"/>
    </location>
</feature>
<feature type="region of interest" description="Disordered" evidence="4">
    <location>
        <begin position="48"/>
        <end position="76"/>
    </location>
</feature>